<reference evidence="1 2" key="1">
    <citation type="journal article" date="2011" name="EMBO J.">
        <title>Structural diversity of bacterial flagellar motors.</title>
        <authorList>
            <person name="Chen S."/>
            <person name="Beeby M."/>
            <person name="Murphy G.E."/>
            <person name="Leadbetter J.R."/>
            <person name="Hendrixson D.R."/>
            <person name="Briegel A."/>
            <person name="Li Z."/>
            <person name="Shi J."/>
            <person name="Tocheva E.I."/>
            <person name="Muller A."/>
            <person name="Dobro M.J."/>
            <person name="Jensen G.J."/>
        </authorList>
    </citation>
    <scope>NUCLEOTIDE SEQUENCE [LARGE SCALE GENOMIC DNA]</scope>
    <source>
        <strain evidence="1 2">DSM 6540</strain>
    </source>
</reference>
<dbReference type="EMBL" id="AFGF01000053">
    <property type="protein sequence ID" value="EGO64549.1"/>
    <property type="molecule type" value="Genomic_DNA"/>
</dbReference>
<accession>F7NH66</accession>
<sequence>MPVGDKTPTPQWRHQIVMVDREEMTIDGVVNLGSFDDHEIILETEQGGLLIRGESLNIKQLNLDNGHIIVEGYVVSLSYEEEGKSKKGLLGRLLK</sequence>
<dbReference type="InterPro" id="IPR012504">
    <property type="entry name" value="Spore_YabP"/>
</dbReference>
<evidence type="ECO:0000313" key="1">
    <source>
        <dbReference type="EMBL" id="EGO64549.1"/>
    </source>
</evidence>
<protein>
    <submittedName>
        <fullName evidence="1">Sporulation protein YabP</fullName>
    </submittedName>
</protein>
<dbReference type="PIRSF" id="PIRSF011576">
    <property type="entry name" value="YabP"/>
    <property type="match status" value="1"/>
</dbReference>
<keyword evidence="2" id="KW-1185">Reference proteome</keyword>
<dbReference type="Gene3D" id="2.60.40.2000">
    <property type="match status" value="1"/>
</dbReference>
<dbReference type="OrthoDB" id="9795125at2"/>
<dbReference type="Proteomes" id="UP000003240">
    <property type="component" value="Unassembled WGS sequence"/>
</dbReference>
<evidence type="ECO:0000313" key="2">
    <source>
        <dbReference type="Proteomes" id="UP000003240"/>
    </source>
</evidence>
<dbReference type="InterPro" id="IPR038705">
    <property type="entry name" value="YabP_sf"/>
</dbReference>
<dbReference type="InterPro" id="IPR022476">
    <property type="entry name" value="Spore_YabP/YqfC"/>
</dbReference>
<gene>
    <name evidence="1" type="ORF">ALO_07058</name>
</gene>
<comment type="caution">
    <text evidence="1">The sequence shown here is derived from an EMBL/GenBank/DDBJ whole genome shotgun (WGS) entry which is preliminary data.</text>
</comment>
<dbReference type="Pfam" id="PF07873">
    <property type="entry name" value="YabP"/>
    <property type="match status" value="1"/>
</dbReference>
<dbReference type="NCBIfam" id="TIGR02892">
    <property type="entry name" value="spore_yabP"/>
    <property type="match status" value="1"/>
</dbReference>
<dbReference type="STRING" id="1009370.ALO_07058"/>
<dbReference type="eggNOG" id="ENOG503093T">
    <property type="taxonomic scope" value="Bacteria"/>
</dbReference>
<dbReference type="GO" id="GO:0030435">
    <property type="term" value="P:sporulation resulting in formation of a cellular spore"/>
    <property type="evidence" value="ECO:0007669"/>
    <property type="project" value="InterPro"/>
</dbReference>
<dbReference type="RefSeq" id="WP_004094093.1">
    <property type="nucleotide sequence ID" value="NZ_AFGF01000053.1"/>
</dbReference>
<name>F7NH66_9FIRM</name>
<proteinExistence type="predicted"/>
<dbReference type="AlphaFoldDB" id="F7NH66"/>
<organism evidence="1 2">
    <name type="scientific">Acetonema longum DSM 6540</name>
    <dbReference type="NCBI Taxonomy" id="1009370"/>
    <lineage>
        <taxon>Bacteria</taxon>
        <taxon>Bacillati</taxon>
        <taxon>Bacillota</taxon>
        <taxon>Negativicutes</taxon>
        <taxon>Acetonemataceae</taxon>
        <taxon>Acetonema</taxon>
    </lineage>
</organism>